<dbReference type="OrthoDB" id="10256725at2759"/>
<evidence type="ECO:0000256" key="9">
    <source>
        <dbReference type="ARBA" id="ARBA00024331"/>
    </source>
</evidence>
<dbReference type="PIRSF" id="PIRSF500210">
    <property type="entry name" value="FBPtase"/>
    <property type="match status" value="1"/>
</dbReference>
<dbReference type="InterPro" id="IPR028343">
    <property type="entry name" value="FBPtase"/>
</dbReference>
<dbReference type="EC" id="3.1.3.11" evidence="3"/>
<dbReference type="CDD" id="cd00354">
    <property type="entry name" value="FBPase"/>
    <property type="match status" value="1"/>
</dbReference>
<dbReference type="RefSeq" id="XP_005835000.1">
    <property type="nucleotide sequence ID" value="XM_005834943.1"/>
</dbReference>
<dbReference type="HAMAP" id="MF_01855">
    <property type="entry name" value="FBPase_class1"/>
    <property type="match status" value="1"/>
</dbReference>
<keyword evidence="4" id="KW-0963">Cytoplasm</keyword>
<dbReference type="OMA" id="PKCAIGD"/>
<dbReference type="GO" id="GO:0005737">
    <property type="term" value="C:cytoplasm"/>
    <property type="evidence" value="ECO:0007669"/>
    <property type="project" value="TreeGrafter"/>
</dbReference>
<dbReference type="Gene3D" id="3.30.540.10">
    <property type="entry name" value="Fructose-1,6-Bisphosphatase, subunit A, domain 1"/>
    <property type="match status" value="1"/>
</dbReference>
<dbReference type="PaxDb" id="55529-EKX48020"/>
<evidence type="ECO:0000259" key="11">
    <source>
        <dbReference type="Pfam" id="PF18913"/>
    </source>
</evidence>
<dbReference type="STRING" id="905079.L1JIV1"/>
<dbReference type="GO" id="GO:0006002">
    <property type="term" value="P:fructose 6-phosphate metabolic process"/>
    <property type="evidence" value="ECO:0007669"/>
    <property type="project" value="TreeGrafter"/>
</dbReference>
<dbReference type="InterPro" id="IPR023079">
    <property type="entry name" value="SBPase"/>
</dbReference>
<dbReference type="GO" id="GO:0006094">
    <property type="term" value="P:gluconeogenesis"/>
    <property type="evidence" value="ECO:0007669"/>
    <property type="project" value="TreeGrafter"/>
</dbReference>
<evidence type="ECO:0000256" key="8">
    <source>
        <dbReference type="ARBA" id="ARBA00023277"/>
    </source>
</evidence>
<dbReference type="GO" id="GO:0006000">
    <property type="term" value="P:fructose metabolic process"/>
    <property type="evidence" value="ECO:0007669"/>
    <property type="project" value="TreeGrafter"/>
</dbReference>
<dbReference type="HOGENOM" id="CLU_039977_3_1_1"/>
<dbReference type="InterPro" id="IPR000146">
    <property type="entry name" value="FBPase_class-1"/>
</dbReference>
<comment type="pathway">
    <text evidence="9">Carbohydrate biosynthesis.</text>
</comment>
<feature type="domain" description="Fructose-1-6-bisphosphatase class I N-terminal" evidence="10">
    <location>
        <begin position="54"/>
        <end position="196"/>
    </location>
</feature>
<keyword evidence="14" id="KW-1185">Reference proteome</keyword>
<evidence type="ECO:0000256" key="2">
    <source>
        <dbReference type="ARBA" id="ARBA00010941"/>
    </source>
</evidence>
<evidence type="ECO:0000313" key="12">
    <source>
        <dbReference type="EMBL" id="EKX48020.1"/>
    </source>
</evidence>
<dbReference type="eggNOG" id="KOG1458">
    <property type="taxonomic scope" value="Eukaryota"/>
</dbReference>
<evidence type="ECO:0000256" key="5">
    <source>
        <dbReference type="ARBA" id="ARBA00022723"/>
    </source>
</evidence>
<evidence type="ECO:0000256" key="6">
    <source>
        <dbReference type="ARBA" id="ARBA00022801"/>
    </source>
</evidence>
<dbReference type="InterPro" id="IPR033391">
    <property type="entry name" value="FBPase_N"/>
</dbReference>
<comment type="catalytic activity">
    <reaction evidence="1">
        <text>beta-D-fructose 1,6-bisphosphate + H2O = beta-D-fructose 6-phosphate + phosphate</text>
        <dbReference type="Rhea" id="RHEA:11064"/>
        <dbReference type="ChEBI" id="CHEBI:15377"/>
        <dbReference type="ChEBI" id="CHEBI:32966"/>
        <dbReference type="ChEBI" id="CHEBI:43474"/>
        <dbReference type="ChEBI" id="CHEBI:57634"/>
        <dbReference type="EC" id="3.1.3.11"/>
    </reaction>
</comment>
<dbReference type="GO" id="GO:0005986">
    <property type="term" value="P:sucrose biosynthetic process"/>
    <property type="evidence" value="ECO:0007669"/>
    <property type="project" value="TreeGrafter"/>
</dbReference>
<proteinExistence type="inferred from homology"/>
<dbReference type="GeneID" id="17304672"/>
<comment type="similarity">
    <text evidence="2">Belongs to the FBPase class 1 family.</text>
</comment>
<dbReference type="PANTHER" id="PTHR11556">
    <property type="entry name" value="FRUCTOSE-1,6-BISPHOSPHATASE-RELATED"/>
    <property type="match status" value="1"/>
</dbReference>
<dbReference type="PIRSF" id="PIRSF000904">
    <property type="entry name" value="FBPtase_SBPase"/>
    <property type="match status" value="1"/>
</dbReference>
<dbReference type="EMBL" id="JH992987">
    <property type="protein sequence ID" value="EKX48020.1"/>
    <property type="molecule type" value="Genomic_DNA"/>
</dbReference>
<keyword evidence="5" id="KW-0479">Metal-binding</keyword>
<feature type="domain" description="Fructose-1-6-bisphosphatase class 1 C-terminal" evidence="11">
    <location>
        <begin position="203"/>
        <end position="328"/>
    </location>
</feature>
<dbReference type="AlphaFoldDB" id="L1JIV1"/>
<reference evidence="13" key="3">
    <citation type="submission" date="2016-03" db="UniProtKB">
        <authorList>
            <consortium name="EnsemblProtists"/>
        </authorList>
    </citation>
    <scope>IDENTIFICATION</scope>
</reference>
<dbReference type="GO" id="GO:0030388">
    <property type="term" value="P:fructose 1,6-bisphosphate metabolic process"/>
    <property type="evidence" value="ECO:0007669"/>
    <property type="project" value="TreeGrafter"/>
</dbReference>
<dbReference type="EnsemblProtists" id="EKX48020">
    <property type="protein sequence ID" value="EKX48020"/>
    <property type="gene ID" value="GUITHDRAFT_159511"/>
</dbReference>
<dbReference type="SUPFAM" id="SSF56655">
    <property type="entry name" value="Carbohydrate phosphatase"/>
    <property type="match status" value="1"/>
</dbReference>
<dbReference type="Proteomes" id="UP000011087">
    <property type="component" value="Unassembled WGS sequence"/>
</dbReference>
<sequence length="334" mass="36774">MAEIGHHAEFGASHSSYYTKAEAKEHYPSLDEVLGKKIEDEDVRELTKELLEASSRVGDALRVNLATVAASQNSVFGDVQLALDVIADNILWEAAKACKLIKEAASEEEPKLVETNPNGRFTVCWDPLDGSSIVDNNWAVGTIIGVWDKTTGMLGATGRDQITAMVVMYGPRTTALIACDDGVYEFTCITEDRWIASKEKIRINKESKIFSPANLRACADLEGYEKLVSYWMHNRYTLRYTGGLVPDVYQQFTKEMGIFTNPSTPKSPAKLRLAFEVAPYAFLVEKAGGCSSDGVTGNSLLDSKIEAVDQRTAACFGSEVEVKRFNEMVLGKTR</sequence>
<dbReference type="PANTHER" id="PTHR11556:SF35">
    <property type="entry name" value="SEDOHEPTULOSE-1,7-BISPHOSPHATASE, CHLOROPLASTIC"/>
    <property type="match status" value="1"/>
</dbReference>
<evidence type="ECO:0000256" key="4">
    <source>
        <dbReference type="ARBA" id="ARBA00022490"/>
    </source>
</evidence>
<accession>L1JIV1</accession>
<dbReference type="Pfam" id="PF18913">
    <property type="entry name" value="FBPase_C"/>
    <property type="match status" value="1"/>
</dbReference>
<evidence type="ECO:0000256" key="3">
    <source>
        <dbReference type="ARBA" id="ARBA00013093"/>
    </source>
</evidence>
<keyword evidence="7" id="KW-0460">Magnesium</keyword>
<dbReference type="GO" id="GO:0046872">
    <property type="term" value="F:metal ion binding"/>
    <property type="evidence" value="ECO:0007669"/>
    <property type="project" value="UniProtKB-KW"/>
</dbReference>
<dbReference type="Pfam" id="PF00316">
    <property type="entry name" value="FBPase"/>
    <property type="match status" value="1"/>
</dbReference>
<gene>
    <name evidence="12" type="ORF">GUITHDRAFT_159511</name>
</gene>
<dbReference type="KEGG" id="gtt:GUITHDRAFT_159511"/>
<evidence type="ECO:0000256" key="1">
    <source>
        <dbReference type="ARBA" id="ARBA00001273"/>
    </source>
</evidence>
<evidence type="ECO:0000259" key="10">
    <source>
        <dbReference type="Pfam" id="PF00316"/>
    </source>
</evidence>
<keyword evidence="8" id="KW-0119">Carbohydrate metabolism</keyword>
<evidence type="ECO:0000313" key="13">
    <source>
        <dbReference type="EnsemblProtists" id="EKX48020"/>
    </source>
</evidence>
<reference evidence="14" key="2">
    <citation type="submission" date="2012-11" db="EMBL/GenBank/DDBJ databases">
        <authorList>
            <person name="Kuo A."/>
            <person name="Curtis B.A."/>
            <person name="Tanifuji G."/>
            <person name="Burki F."/>
            <person name="Gruber A."/>
            <person name="Irimia M."/>
            <person name="Maruyama S."/>
            <person name="Arias M.C."/>
            <person name="Ball S.G."/>
            <person name="Gile G.H."/>
            <person name="Hirakawa Y."/>
            <person name="Hopkins J.F."/>
            <person name="Rensing S.A."/>
            <person name="Schmutz J."/>
            <person name="Symeonidi A."/>
            <person name="Elias M."/>
            <person name="Eveleigh R.J."/>
            <person name="Herman E.K."/>
            <person name="Klute M.J."/>
            <person name="Nakayama T."/>
            <person name="Obornik M."/>
            <person name="Reyes-Prieto A."/>
            <person name="Armbrust E.V."/>
            <person name="Aves S.J."/>
            <person name="Beiko R.G."/>
            <person name="Coutinho P."/>
            <person name="Dacks J.B."/>
            <person name="Durnford D.G."/>
            <person name="Fast N.M."/>
            <person name="Green B.R."/>
            <person name="Grisdale C."/>
            <person name="Hempe F."/>
            <person name="Henrissat B."/>
            <person name="Hoppner M.P."/>
            <person name="Ishida K.-I."/>
            <person name="Kim E."/>
            <person name="Koreny L."/>
            <person name="Kroth P.G."/>
            <person name="Liu Y."/>
            <person name="Malik S.-B."/>
            <person name="Maier U.G."/>
            <person name="McRose D."/>
            <person name="Mock T."/>
            <person name="Neilson J.A."/>
            <person name="Onodera N.T."/>
            <person name="Poole A.M."/>
            <person name="Pritham E.J."/>
            <person name="Richards T.A."/>
            <person name="Rocap G."/>
            <person name="Roy S.W."/>
            <person name="Sarai C."/>
            <person name="Schaack S."/>
            <person name="Shirato S."/>
            <person name="Slamovits C.H."/>
            <person name="Spencer D.F."/>
            <person name="Suzuki S."/>
            <person name="Worden A.Z."/>
            <person name="Zauner S."/>
            <person name="Barry K."/>
            <person name="Bell C."/>
            <person name="Bharti A.K."/>
            <person name="Crow J.A."/>
            <person name="Grimwood J."/>
            <person name="Kramer R."/>
            <person name="Lindquist E."/>
            <person name="Lucas S."/>
            <person name="Salamov A."/>
            <person name="McFadden G.I."/>
            <person name="Lane C.E."/>
            <person name="Keeling P.J."/>
            <person name="Gray M.W."/>
            <person name="Grigoriev I.V."/>
            <person name="Archibald J.M."/>
        </authorList>
    </citation>
    <scope>NUCLEOTIDE SEQUENCE</scope>
    <source>
        <strain evidence="14">CCMP2712</strain>
    </source>
</reference>
<keyword evidence="6" id="KW-0378">Hydrolase</keyword>
<protein>
    <recommendedName>
        <fullName evidence="3">fructose-bisphosphatase</fullName>
        <ecNumber evidence="3">3.1.3.11</ecNumber>
    </recommendedName>
</protein>
<dbReference type="GO" id="GO:0042132">
    <property type="term" value="F:fructose 1,6-bisphosphate 1-phosphatase activity"/>
    <property type="evidence" value="ECO:0007669"/>
    <property type="project" value="UniProtKB-EC"/>
</dbReference>
<organism evidence="12">
    <name type="scientific">Guillardia theta (strain CCMP2712)</name>
    <name type="common">Cryptophyte</name>
    <dbReference type="NCBI Taxonomy" id="905079"/>
    <lineage>
        <taxon>Eukaryota</taxon>
        <taxon>Cryptophyceae</taxon>
        <taxon>Pyrenomonadales</taxon>
        <taxon>Geminigeraceae</taxon>
        <taxon>Guillardia</taxon>
    </lineage>
</organism>
<dbReference type="Gene3D" id="3.40.190.80">
    <property type="match status" value="1"/>
</dbReference>
<evidence type="ECO:0000313" key="14">
    <source>
        <dbReference type="Proteomes" id="UP000011087"/>
    </source>
</evidence>
<dbReference type="PRINTS" id="PR01958">
    <property type="entry name" value="S17BPHPHTASE"/>
</dbReference>
<reference evidence="12 14" key="1">
    <citation type="journal article" date="2012" name="Nature">
        <title>Algal genomes reveal evolutionary mosaicism and the fate of nucleomorphs.</title>
        <authorList>
            <consortium name="DOE Joint Genome Institute"/>
            <person name="Curtis B.A."/>
            <person name="Tanifuji G."/>
            <person name="Burki F."/>
            <person name="Gruber A."/>
            <person name="Irimia M."/>
            <person name="Maruyama S."/>
            <person name="Arias M.C."/>
            <person name="Ball S.G."/>
            <person name="Gile G.H."/>
            <person name="Hirakawa Y."/>
            <person name="Hopkins J.F."/>
            <person name="Kuo A."/>
            <person name="Rensing S.A."/>
            <person name="Schmutz J."/>
            <person name="Symeonidi A."/>
            <person name="Elias M."/>
            <person name="Eveleigh R.J."/>
            <person name="Herman E.K."/>
            <person name="Klute M.J."/>
            <person name="Nakayama T."/>
            <person name="Obornik M."/>
            <person name="Reyes-Prieto A."/>
            <person name="Armbrust E.V."/>
            <person name="Aves S.J."/>
            <person name="Beiko R.G."/>
            <person name="Coutinho P."/>
            <person name="Dacks J.B."/>
            <person name="Durnford D.G."/>
            <person name="Fast N.M."/>
            <person name="Green B.R."/>
            <person name="Grisdale C.J."/>
            <person name="Hempel F."/>
            <person name="Henrissat B."/>
            <person name="Hoppner M.P."/>
            <person name="Ishida K."/>
            <person name="Kim E."/>
            <person name="Koreny L."/>
            <person name="Kroth P.G."/>
            <person name="Liu Y."/>
            <person name="Malik S.B."/>
            <person name="Maier U.G."/>
            <person name="McRose D."/>
            <person name="Mock T."/>
            <person name="Neilson J.A."/>
            <person name="Onodera N.T."/>
            <person name="Poole A.M."/>
            <person name="Pritham E.J."/>
            <person name="Richards T.A."/>
            <person name="Rocap G."/>
            <person name="Roy S.W."/>
            <person name="Sarai C."/>
            <person name="Schaack S."/>
            <person name="Shirato S."/>
            <person name="Slamovits C.H."/>
            <person name="Spencer D.F."/>
            <person name="Suzuki S."/>
            <person name="Worden A.Z."/>
            <person name="Zauner S."/>
            <person name="Barry K."/>
            <person name="Bell C."/>
            <person name="Bharti A.K."/>
            <person name="Crow J.A."/>
            <person name="Grimwood J."/>
            <person name="Kramer R."/>
            <person name="Lindquist E."/>
            <person name="Lucas S."/>
            <person name="Salamov A."/>
            <person name="McFadden G.I."/>
            <person name="Lane C.E."/>
            <person name="Keeling P.J."/>
            <person name="Gray M.W."/>
            <person name="Grigoriev I.V."/>
            <person name="Archibald J.M."/>
        </authorList>
    </citation>
    <scope>NUCLEOTIDE SEQUENCE</scope>
    <source>
        <strain evidence="12 14">CCMP2712</strain>
    </source>
</reference>
<dbReference type="InterPro" id="IPR044015">
    <property type="entry name" value="FBPase_C_dom"/>
</dbReference>
<name>L1JIV1_GUITC</name>
<evidence type="ECO:0000256" key="7">
    <source>
        <dbReference type="ARBA" id="ARBA00022842"/>
    </source>
</evidence>